<dbReference type="InterPro" id="IPR043159">
    <property type="entry name" value="Lectin_gal-bd_sf"/>
</dbReference>
<reference evidence="3" key="3">
    <citation type="submission" date="2015-06" db="UniProtKB">
        <authorList>
            <consortium name="EnsemblMetazoa"/>
        </authorList>
    </citation>
    <scope>IDENTIFICATION</scope>
</reference>
<evidence type="ECO:0000313" key="2">
    <source>
        <dbReference type="EMBL" id="ELT90696.1"/>
    </source>
</evidence>
<proteinExistence type="predicted"/>
<keyword evidence="1" id="KW-0472">Membrane</keyword>
<dbReference type="OMA" id="LEASYEC"/>
<dbReference type="Proteomes" id="UP000014760">
    <property type="component" value="Unassembled WGS sequence"/>
</dbReference>
<organism evidence="2">
    <name type="scientific">Capitella teleta</name>
    <name type="common">Polychaete worm</name>
    <dbReference type="NCBI Taxonomy" id="283909"/>
    <lineage>
        <taxon>Eukaryota</taxon>
        <taxon>Metazoa</taxon>
        <taxon>Spiralia</taxon>
        <taxon>Lophotrochozoa</taxon>
        <taxon>Annelida</taxon>
        <taxon>Polychaeta</taxon>
        <taxon>Sedentaria</taxon>
        <taxon>Scolecida</taxon>
        <taxon>Capitellidae</taxon>
        <taxon>Capitella</taxon>
    </lineage>
</organism>
<dbReference type="PANTHER" id="PTHR46780">
    <property type="entry name" value="PROTEIN EVA-1"/>
    <property type="match status" value="1"/>
</dbReference>
<accession>R7TGJ4</accession>
<protein>
    <recommendedName>
        <fullName evidence="5">SUEL-type lectin domain-containing protein</fullName>
    </recommendedName>
</protein>
<dbReference type="OrthoDB" id="10028817at2759"/>
<gene>
    <name evidence="2" type="ORF">CAPTEDRAFT_211534</name>
</gene>
<name>R7TGJ4_CAPTE</name>
<reference evidence="4" key="1">
    <citation type="submission" date="2012-12" db="EMBL/GenBank/DDBJ databases">
        <authorList>
            <person name="Hellsten U."/>
            <person name="Grimwood J."/>
            <person name="Chapman J.A."/>
            <person name="Shapiro H."/>
            <person name="Aerts A."/>
            <person name="Otillar R.P."/>
            <person name="Terry A.Y."/>
            <person name="Boore J.L."/>
            <person name="Simakov O."/>
            <person name="Marletaz F."/>
            <person name="Cho S.-J."/>
            <person name="Edsinger-Gonzales E."/>
            <person name="Havlak P."/>
            <person name="Kuo D.-H."/>
            <person name="Larsson T."/>
            <person name="Lv J."/>
            <person name="Arendt D."/>
            <person name="Savage R."/>
            <person name="Osoegawa K."/>
            <person name="de Jong P."/>
            <person name="Lindberg D.R."/>
            <person name="Seaver E.C."/>
            <person name="Weisblat D.A."/>
            <person name="Putnam N.H."/>
            <person name="Grigoriev I.V."/>
            <person name="Rokhsar D.S."/>
        </authorList>
    </citation>
    <scope>NUCLEOTIDE SEQUENCE</scope>
    <source>
        <strain evidence="4">I ESC-2004</strain>
    </source>
</reference>
<evidence type="ECO:0008006" key="5">
    <source>
        <dbReference type="Google" id="ProtNLM"/>
    </source>
</evidence>
<keyword evidence="4" id="KW-1185">Reference proteome</keyword>
<dbReference type="HOGENOM" id="CLU_029488_3_0_1"/>
<feature type="transmembrane region" description="Helical" evidence="1">
    <location>
        <begin position="335"/>
        <end position="359"/>
    </location>
</feature>
<feature type="transmembrane region" description="Helical" evidence="1">
    <location>
        <begin position="242"/>
        <end position="261"/>
    </location>
</feature>
<dbReference type="Gene3D" id="2.60.120.740">
    <property type="match status" value="1"/>
</dbReference>
<evidence type="ECO:0000313" key="3">
    <source>
        <dbReference type="EnsemblMetazoa" id="CapteP211534"/>
    </source>
</evidence>
<dbReference type="CDD" id="cd22823">
    <property type="entry name" value="Gal_Rha_Lectin"/>
    <property type="match status" value="1"/>
</dbReference>
<dbReference type="EnsemblMetazoa" id="CapteT211534">
    <property type="protein sequence ID" value="CapteP211534"/>
    <property type="gene ID" value="CapteG211534"/>
</dbReference>
<reference evidence="2 4" key="2">
    <citation type="journal article" date="2013" name="Nature">
        <title>Insights into bilaterian evolution from three spiralian genomes.</title>
        <authorList>
            <person name="Simakov O."/>
            <person name="Marletaz F."/>
            <person name="Cho S.J."/>
            <person name="Edsinger-Gonzales E."/>
            <person name="Havlak P."/>
            <person name="Hellsten U."/>
            <person name="Kuo D.H."/>
            <person name="Larsson T."/>
            <person name="Lv J."/>
            <person name="Arendt D."/>
            <person name="Savage R."/>
            <person name="Osoegawa K."/>
            <person name="de Jong P."/>
            <person name="Grimwood J."/>
            <person name="Chapman J.A."/>
            <person name="Shapiro H."/>
            <person name="Aerts A."/>
            <person name="Otillar R.P."/>
            <person name="Terry A.Y."/>
            <person name="Boore J.L."/>
            <person name="Grigoriev I.V."/>
            <person name="Lindberg D.R."/>
            <person name="Seaver E.C."/>
            <person name="Weisblat D.A."/>
            <person name="Putnam N.H."/>
            <person name="Rokhsar D.S."/>
        </authorList>
    </citation>
    <scope>NUCLEOTIDE SEQUENCE</scope>
    <source>
        <strain evidence="2 4">I ESC-2004</strain>
    </source>
</reference>
<sequence>MESSKNDHFISLIWKFVIVLSINHTLGLLVSQETTKEVCVREEFTPRCNYDEVILITRALFGHIHMGRCAPRDFGQFGCYSDVYEIMDAKCSLHQKCSVSPLDDQLANSEPECAVGLVTFLETSYVCIKGSVMLNICDKLTATHIENFFLTSRASKSTCSADNRYINIASKQGQQIEINALDVVKNFTTHFGMKIIDEGVERHFDIVQHERKHAQYTSISSEVTLTLDDTESNYIITYKGKWLPIIIFIFQLAIGCLDIQIPSDAIAEKEGDRLSVRCQYTSQSWNLKCIGTRWIGTIGTCAPTTVLPPLIEVPDYVEIDNNDVDKERSGFSKGMVLGIIVTATILLCVCVVGVGGICAKSMKRKYLPNKDYEKCELVAVDGTIARMLRSSDVDNTWQNTLPQQQTIMRNEGGPIIAIDRDNL</sequence>
<keyword evidence="1" id="KW-0812">Transmembrane</keyword>
<dbReference type="AlphaFoldDB" id="R7TGJ4"/>
<evidence type="ECO:0000256" key="1">
    <source>
        <dbReference type="SAM" id="Phobius"/>
    </source>
</evidence>
<dbReference type="EMBL" id="AMQN01014213">
    <property type="status" value="NOT_ANNOTATED_CDS"/>
    <property type="molecule type" value="Genomic_DNA"/>
</dbReference>
<keyword evidence="1" id="KW-1133">Transmembrane helix</keyword>
<evidence type="ECO:0000313" key="4">
    <source>
        <dbReference type="Proteomes" id="UP000014760"/>
    </source>
</evidence>
<dbReference type="EMBL" id="KB310812">
    <property type="protein sequence ID" value="ELT90696.1"/>
    <property type="molecule type" value="Genomic_DNA"/>
</dbReference>
<feature type="transmembrane region" description="Helical" evidence="1">
    <location>
        <begin position="12"/>
        <end position="31"/>
    </location>
</feature>